<feature type="region of interest" description="Disordered" evidence="1">
    <location>
        <begin position="438"/>
        <end position="461"/>
    </location>
</feature>
<feature type="compositionally biased region" description="Polar residues" evidence="1">
    <location>
        <begin position="367"/>
        <end position="387"/>
    </location>
</feature>
<reference evidence="2 3" key="1">
    <citation type="submission" date="2019-10" db="EMBL/GenBank/DDBJ databases">
        <authorList>
            <person name="Palmer J.M."/>
        </authorList>
    </citation>
    <scope>NUCLEOTIDE SEQUENCE [LARGE SCALE GENOMIC DNA]</scope>
    <source>
        <strain evidence="2 3">TWF730</strain>
    </source>
</reference>
<evidence type="ECO:0008006" key="4">
    <source>
        <dbReference type="Google" id="ProtNLM"/>
    </source>
</evidence>
<protein>
    <recommendedName>
        <fullName evidence="4">Protein kinase domain-containing protein</fullName>
    </recommendedName>
</protein>
<dbReference type="Proteomes" id="UP001373714">
    <property type="component" value="Unassembled WGS sequence"/>
</dbReference>
<feature type="compositionally biased region" description="Polar residues" evidence="1">
    <location>
        <begin position="478"/>
        <end position="488"/>
    </location>
</feature>
<feature type="region of interest" description="Disordered" evidence="1">
    <location>
        <begin position="473"/>
        <end position="544"/>
    </location>
</feature>
<organism evidence="2 3">
    <name type="scientific">Orbilia blumenaviensis</name>
    <dbReference type="NCBI Taxonomy" id="1796055"/>
    <lineage>
        <taxon>Eukaryota</taxon>
        <taxon>Fungi</taxon>
        <taxon>Dikarya</taxon>
        <taxon>Ascomycota</taxon>
        <taxon>Pezizomycotina</taxon>
        <taxon>Orbiliomycetes</taxon>
        <taxon>Orbiliales</taxon>
        <taxon>Orbiliaceae</taxon>
        <taxon>Orbilia</taxon>
    </lineage>
</organism>
<comment type="caution">
    <text evidence="2">The sequence shown here is derived from an EMBL/GenBank/DDBJ whole genome shotgun (WGS) entry which is preliminary data.</text>
</comment>
<dbReference type="AlphaFoldDB" id="A0AAV9UMN0"/>
<sequence length="702" mass="78703">MATDTQRSLSFVRLPRFYTRLDDDTFAKQLLELFGNSTEAGRLAEPLLPDQEVTVAQYVRQHLSYTVYLLSLVYEESPNLGYIVIPVARHLMTDQFLRCNYKRLEQVPNFPKSLVSRLEQLDRETWFSQPSLGAHLVFDHQQSNGQEVASPVSLVSNPVHHNVDQADLAKISTNEAPLSGQTHGRLKIDASSHLIPGGKSFRRLEVLRLLARSMLSLDEGAQDGPLKPHFSLPAYTYSHKEKSYMLLSPEITADVNPEDSAHHVCTLSQFITCRPDWWVVLPKEEKRTRVLEWMTCLAATVHFFHSLKISHGDIQTKRIYLIKNGKSIHVYLEGWHQSHVSPGVIEYSKKRPGLKYNKSFGYGVPEPTSNSDSRPPSRSKNVIPDTSNAEATRLHDIKCLGEVFAELLLVLLGLTKDALSRQRKERLEWTKEMKAREGNGSWNPVFYPVPNTTAPETPGSSVASEMVEINIPRPGTAHSASNGQQGPKSGTKREESPEKTSKSGSSKEGSSRPASIFGGMFSKSNKETPKVAEPEQPKPAKSRMSYGISKMASLSAGSGPPPPTWWLDELRLMYPSFQGVTDNVTWNKHSDLIGNHLLLLISAMYVSEAFLRPRAQAVWKDLTRIVNVFFKGTKLCCSAHDELLKEARETLKDNILDDIYRRGISDEEEEGWDGIGWDGPERFGPKQVGRRGEGSLGECLFD</sequence>
<name>A0AAV9UMN0_9PEZI</name>
<evidence type="ECO:0000256" key="1">
    <source>
        <dbReference type="SAM" id="MobiDB-lite"/>
    </source>
</evidence>
<feature type="compositionally biased region" description="Polar residues" evidence="1">
    <location>
        <begin position="450"/>
        <end position="461"/>
    </location>
</feature>
<dbReference type="EMBL" id="JAVHNS010000009">
    <property type="protein sequence ID" value="KAK6343435.1"/>
    <property type="molecule type" value="Genomic_DNA"/>
</dbReference>
<gene>
    <name evidence="2" type="ORF">TWF730_011024</name>
</gene>
<evidence type="ECO:0000313" key="2">
    <source>
        <dbReference type="EMBL" id="KAK6343435.1"/>
    </source>
</evidence>
<feature type="region of interest" description="Disordered" evidence="1">
    <location>
        <begin position="681"/>
        <end position="702"/>
    </location>
</feature>
<feature type="compositionally biased region" description="Basic and acidic residues" evidence="1">
    <location>
        <begin position="491"/>
        <end position="501"/>
    </location>
</feature>
<feature type="compositionally biased region" description="Basic and acidic residues" evidence="1">
    <location>
        <begin position="524"/>
        <end position="538"/>
    </location>
</feature>
<proteinExistence type="predicted"/>
<evidence type="ECO:0000313" key="3">
    <source>
        <dbReference type="Proteomes" id="UP001373714"/>
    </source>
</evidence>
<keyword evidence="3" id="KW-1185">Reference proteome</keyword>
<feature type="region of interest" description="Disordered" evidence="1">
    <location>
        <begin position="365"/>
        <end position="387"/>
    </location>
</feature>
<accession>A0AAV9UMN0</accession>